<reference evidence="3 4" key="1">
    <citation type="submission" date="2019-09" db="EMBL/GenBank/DDBJ databases">
        <title>Draft genome sequence of Ginsengibacter sp. BR5-29.</title>
        <authorList>
            <person name="Im W.-T."/>
        </authorList>
    </citation>
    <scope>NUCLEOTIDE SEQUENCE [LARGE SCALE GENOMIC DNA]</scope>
    <source>
        <strain evidence="3 4">BR5-29</strain>
    </source>
</reference>
<name>A0A5J5IHX2_9BACT</name>
<dbReference type="AlphaFoldDB" id="A0A5J5IHX2"/>
<dbReference type="SUPFAM" id="SSF56524">
    <property type="entry name" value="Oxidoreductase molybdopterin-binding domain"/>
    <property type="match status" value="1"/>
</dbReference>
<dbReference type="EMBL" id="VYQF01000001">
    <property type="protein sequence ID" value="KAA9040695.1"/>
    <property type="molecule type" value="Genomic_DNA"/>
</dbReference>
<comment type="caution">
    <text evidence="3">The sequence shown here is derived from an EMBL/GenBank/DDBJ whole genome shotgun (WGS) entry which is preliminary data.</text>
</comment>
<evidence type="ECO:0000259" key="2">
    <source>
        <dbReference type="Pfam" id="PF00174"/>
    </source>
</evidence>
<gene>
    <name evidence="3" type="ORF">FW778_01245</name>
</gene>
<accession>A0A5J5IHX2</accession>
<dbReference type="PANTHER" id="PTHR43032">
    <property type="entry name" value="PROTEIN-METHIONINE-SULFOXIDE REDUCTASE"/>
    <property type="match status" value="1"/>
</dbReference>
<dbReference type="Pfam" id="PF00174">
    <property type="entry name" value="Oxidored_molyb"/>
    <property type="match status" value="1"/>
</dbReference>
<dbReference type="Gene3D" id="3.90.420.10">
    <property type="entry name" value="Oxidoreductase, molybdopterin-binding domain"/>
    <property type="match status" value="1"/>
</dbReference>
<keyword evidence="1" id="KW-0472">Membrane</keyword>
<dbReference type="InterPro" id="IPR036374">
    <property type="entry name" value="OxRdtase_Mopterin-bd_sf"/>
</dbReference>
<keyword evidence="1" id="KW-0812">Transmembrane</keyword>
<feature type="transmembrane region" description="Helical" evidence="1">
    <location>
        <begin position="18"/>
        <end position="36"/>
    </location>
</feature>
<protein>
    <submittedName>
        <fullName evidence="3">Molybdopterin-dependent oxidoreductase</fullName>
    </submittedName>
</protein>
<keyword evidence="4" id="KW-1185">Reference proteome</keyword>
<evidence type="ECO:0000313" key="3">
    <source>
        <dbReference type="EMBL" id="KAA9040695.1"/>
    </source>
</evidence>
<evidence type="ECO:0000313" key="4">
    <source>
        <dbReference type="Proteomes" id="UP000326903"/>
    </source>
</evidence>
<dbReference type="Proteomes" id="UP000326903">
    <property type="component" value="Unassembled WGS sequence"/>
</dbReference>
<evidence type="ECO:0000256" key="1">
    <source>
        <dbReference type="SAM" id="Phobius"/>
    </source>
</evidence>
<dbReference type="RefSeq" id="WP_150412754.1">
    <property type="nucleotide sequence ID" value="NZ_VYQF01000001.1"/>
</dbReference>
<feature type="domain" description="Oxidoreductase molybdopterin-binding" evidence="2">
    <location>
        <begin position="96"/>
        <end position="240"/>
    </location>
</feature>
<keyword evidence="1" id="KW-1133">Transmembrane helix</keyword>
<organism evidence="3 4">
    <name type="scientific">Ginsengibacter hankyongi</name>
    <dbReference type="NCBI Taxonomy" id="2607284"/>
    <lineage>
        <taxon>Bacteria</taxon>
        <taxon>Pseudomonadati</taxon>
        <taxon>Bacteroidota</taxon>
        <taxon>Chitinophagia</taxon>
        <taxon>Chitinophagales</taxon>
        <taxon>Chitinophagaceae</taxon>
        <taxon>Ginsengibacter</taxon>
    </lineage>
</organism>
<sequence>MDYKEEILVSEKKLRNKTIISFTVFILLLAAAVFAWQKLHEQPKVADVPKPLRTVLNANENFFSNFLSNNHLAKSFPVSQAVKNVRVNGNVGMEADFDPSTWKLQVIRKPGDTLFVTLDEIKALPKTDIVFDFKCIEGWSQVTHWGGVKFSDFAAKYNLNAQTQMKYAGLVTPNKKYYVGIDMPSMMHPQTILCYEMNGKPLPMNQGYPLRLIIPVKYGIKHLKRIGTISFSNERPPDYWYNQGYDYYSGL</sequence>
<dbReference type="InterPro" id="IPR000572">
    <property type="entry name" value="OxRdtase_Mopterin-bd_dom"/>
</dbReference>
<proteinExistence type="predicted"/>